<feature type="transmembrane region" description="Helical" evidence="5">
    <location>
        <begin position="143"/>
        <end position="167"/>
    </location>
</feature>
<dbReference type="InterPro" id="IPR020846">
    <property type="entry name" value="MFS_dom"/>
</dbReference>
<feature type="transmembrane region" description="Helical" evidence="5">
    <location>
        <begin position="226"/>
        <end position="245"/>
    </location>
</feature>
<feature type="transmembrane region" description="Helical" evidence="5">
    <location>
        <begin position="117"/>
        <end position="137"/>
    </location>
</feature>
<feature type="transmembrane region" description="Helical" evidence="5">
    <location>
        <begin position="461"/>
        <end position="481"/>
    </location>
</feature>
<evidence type="ECO:0000256" key="5">
    <source>
        <dbReference type="SAM" id="Phobius"/>
    </source>
</evidence>
<dbReference type="GO" id="GO:0022857">
    <property type="term" value="F:transmembrane transporter activity"/>
    <property type="evidence" value="ECO:0007669"/>
    <property type="project" value="InterPro"/>
</dbReference>
<dbReference type="Gene3D" id="1.20.1250.20">
    <property type="entry name" value="MFS general substrate transporter like domains"/>
    <property type="match status" value="1"/>
</dbReference>
<dbReference type="InterPro" id="IPR036259">
    <property type="entry name" value="MFS_trans_sf"/>
</dbReference>
<dbReference type="PROSITE" id="PS50850">
    <property type="entry name" value="MFS"/>
    <property type="match status" value="1"/>
</dbReference>
<dbReference type="Pfam" id="PF00083">
    <property type="entry name" value="Sugar_tr"/>
    <property type="match status" value="1"/>
</dbReference>
<evidence type="ECO:0000313" key="8">
    <source>
        <dbReference type="RefSeq" id="XP_003743123.2"/>
    </source>
</evidence>
<keyword evidence="3 5" id="KW-1133">Transmembrane helix</keyword>
<feature type="transmembrane region" description="Helical" evidence="5">
    <location>
        <begin position="343"/>
        <end position="364"/>
    </location>
</feature>
<dbReference type="GO" id="GO:0016020">
    <property type="term" value="C:membrane"/>
    <property type="evidence" value="ECO:0007669"/>
    <property type="project" value="UniProtKB-SubCell"/>
</dbReference>
<dbReference type="PANTHER" id="PTHR24064">
    <property type="entry name" value="SOLUTE CARRIER FAMILY 22 MEMBER"/>
    <property type="match status" value="1"/>
</dbReference>
<keyword evidence="4 5" id="KW-0472">Membrane</keyword>
<feature type="domain" description="Major facilitator superfamily (MFS) profile" evidence="6">
    <location>
        <begin position="24"/>
        <end position="490"/>
    </location>
</feature>
<sequence>MGKPKKPETIDDLYGVITRWHLPVFLFAVIRGIPTTINVMAMVFVAPHQNYTCKTPPGWVAVEGQCSVTPLNGSDPKEIVPCMEWNYDHSVYAGTTIVEEWDLVCDRRWLISTSQSVFLFGVMVGTILFSHIADWFGRKRSCLISLIWSSVTGVLMAFAPSIVWYNFFRFLTAVGSSGYSDSAHVLILESVAPNMRYFLTLTVGIGWSIGMLCVPLQAYLLPDWNLMHLVTPVPIFFLFMLWFCLDESARWLMGAGRYAEAREVLVRLAKFRGDVPESRIDEMIEVIKKKDSECELMTKPTMADLFSKRYRKSSMIFCLLMMTSYTLWYHVTVSTAGVGANPYISFAAAAFFELPGKAVNVLFIRFVRRRKATIFALVVAAAASFLWKRTPKRNSSADLAWLKLACLITCKMCTGAQGAVQRVQISEIYPSIVRAMSTGFFVTFGSFAGAFAPFFDDLAYLTYPWVPMAFIAVMCIVSCFAQLGLRETFEVVLTDGMHKEVQKKAPIIKQGEINQTFKQGV</sequence>
<reference evidence="8" key="1">
    <citation type="submission" date="2025-08" db="UniProtKB">
        <authorList>
            <consortium name="RefSeq"/>
        </authorList>
    </citation>
    <scope>IDENTIFICATION</scope>
</reference>
<dbReference type="AlphaFoldDB" id="A0AAJ6QT77"/>
<evidence type="ECO:0000313" key="7">
    <source>
        <dbReference type="Proteomes" id="UP000694867"/>
    </source>
</evidence>
<dbReference type="KEGG" id="goe:100906789"/>
<dbReference type="GeneID" id="100906789"/>
<proteinExistence type="predicted"/>
<name>A0AAJ6QT77_9ACAR</name>
<organism evidence="7 8">
    <name type="scientific">Galendromus occidentalis</name>
    <name type="common">western predatory mite</name>
    <dbReference type="NCBI Taxonomy" id="34638"/>
    <lineage>
        <taxon>Eukaryota</taxon>
        <taxon>Metazoa</taxon>
        <taxon>Ecdysozoa</taxon>
        <taxon>Arthropoda</taxon>
        <taxon>Chelicerata</taxon>
        <taxon>Arachnida</taxon>
        <taxon>Acari</taxon>
        <taxon>Parasitiformes</taxon>
        <taxon>Mesostigmata</taxon>
        <taxon>Gamasina</taxon>
        <taxon>Phytoseioidea</taxon>
        <taxon>Phytoseiidae</taxon>
        <taxon>Typhlodrominae</taxon>
        <taxon>Galendromus</taxon>
    </lineage>
</organism>
<evidence type="ECO:0000256" key="2">
    <source>
        <dbReference type="ARBA" id="ARBA00022692"/>
    </source>
</evidence>
<feature type="transmembrane region" description="Helical" evidence="5">
    <location>
        <begin position="432"/>
        <end position="455"/>
    </location>
</feature>
<comment type="subcellular location">
    <subcellularLocation>
        <location evidence="1">Membrane</location>
        <topology evidence="1">Multi-pass membrane protein</topology>
    </subcellularLocation>
</comment>
<feature type="transmembrane region" description="Helical" evidence="5">
    <location>
        <begin position="20"/>
        <end position="45"/>
    </location>
</feature>
<evidence type="ECO:0000256" key="1">
    <source>
        <dbReference type="ARBA" id="ARBA00004141"/>
    </source>
</evidence>
<dbReference type="InterPro" id="IPR005828">
    <property type="entry name" value="MFS_sugar_transport-like"/>
</dbReference>
<dbReference type="SUPFAM" id="SSF103473">
    <property type="entry name" value="MFS general substrate transporter"/>
    <property type="match status" value="1"/>
</dbReference>
<keyword evidence="2 5" id="KW-0812">Transmembrane</keyword>
<feature type="transmembrane region" description="Helical" evidence="5">
    <location>
        <begin position="197"/>
        <end position="220"/>
    </location>
</feature>
<gene>
    <name evidence="8" type="primary">LOC100906789</name>
</gene>
<evidence type="ECO:0000256" key="4">
    <source>
        <dbReference type="ARBA" id="ARBA00023136"/>
    </source>
</evidence>
<dbReference type="Proteomes" id="UP000694867">
    <property type="component" value="Unplaced"/>
</dbReference>
<evidence type="ECO:0000256" key="3">
    <source>
        <dbReference type="ARBA" id="ARBA00022989"/>
    </source>
</evidence>
<accession>A0AAJ6QT77</accession>
<dbReference type="RefSeq" id="XP_003743123.2">
    <property type="nucleotide sequence ID" value="XM_003743075.3"/>
</dbReference>
<keyword evidence="7" id="KW-1185">Reference proteome</keyword>
<feature type="transmembrane region" description="Helical" evidence="5">
    <location>
        <begin position="314"/>
        <end position="331"/>
    </location>
</feature>
<evidence type="ECO:0000259" key="6">
    <source>
        <dbReference type="PROSITE" id="PS50850"/>
    </source>
</evidence>
<protein>
    <submittedName>
        <fullName evidence="8">Solute carrier family 22 member 6-B</fullName>
    </submittedName>
</protein>